<evidence type="ECO:0000313" key="2">
    <source>
        <dbReference type="Proteomes" id="UP000018545"/>
    </source>
</evidence>
<evidence type="ECO:0008006" key="3">
    <source>
        <dbReference type="Google" id="ProtNLM"/>
    </source>
</evidence>
<dbReference type="Proteomes" id="UP000018545">
    <property type="component" value="Chromosome"/>
</dbReference>
<sequence>MNHIFSNTVIKTKQISKDHHFVPKTYIKRFYDDNNKVWRADLKNKRIKDFTATQIFYEPFLHNITYNGEKYLEIEDSYRDLEDQIGQLYIKLQDIKDFKFLEGDQEVNSAFFYILKTIVIFQYFRTKDIDPNMFLKTCLNLSDIYEKKKEYFKNFSQDIKSSDLLIFEKILRKDIKKGRTGDVKNTLKALQYAILPIILSDYSKTPIRIKLFPSKCLITSDKPVVTKSKEDILTFNNFIYAFTPNILIYSLGDDITNDLVKNHDLLNDFIKENATSYIISHDKNLLKKYL</sequence>
<dbReference type="KEGG" id="csi:P262_03518"/>
<dbReference type="HOGENOM" id="CLU_958833_0_0_6"/>
<evidence type="ECO:0000313" key="1">
    <source>
        <dbReference type="EMBL" id="AHB70876.1"/>
    </source>
</evidence>
<dbReference type="Pfam" id="PF14022">
    <property type="entry name" value="DUF4238"/>
    <property type="match status" value="1"/>
</dbReference>
<dbReference type="InterPro" id="IPR025332">
    <property type="entry name" value="DUF4238"/>
</dbReference>
<name>V5U026_9ENTR</name>
<reference evidence="1 2" key="1">
    <citation type="journal article" date="2014" name="Genome Announc.">
        <title>Complete Genome Sequence of Cronobacter sakazakii Strain CMCC 45402.</title>
        <authorList>
            <person name="Zhao Z."/>
            <person name="Wang L."/>
            <person name="Wang B."/>
            <person name="Liang H."/>
            <person name="Ye Q."/>
            <person name="Zeng M."/>
        </authorList>
    </citation>
    <scope>NUCLEOTIDE SEQUENCE [LARGE SCALE GENOMIC DNA]</scope>
    <source>
        <strain evidence="2">45402</strain>
    </source>
</reference>
<proteinExistence type="predicted"/>
<protein>
    <recommendedName>
        <fullName evidence="3">DUF4238 domain-containing protein</fullName>
    </recommendedName>
</protein>
<dbReference type="EMBL" id="CP006731">
    <property type="protein sequence ID" value="AHB70876.1"/>
    <property type="molecule type" value="Genomic_DNA"/>
</dbReference>
<accession>V5U026</accession>
<gene>
    <name evidence="1" type="ORF">P262_03518</name>
</gene>
<dbReference type="RefSeq" id="WP_023898973.1">
    <property type="nucleotide sequence ID" value="NC_023032.1"/>
</dbReference>
<dbReference type="AlphaFoldDB" id="V5U026"/>
<organism evidence="1 2">
    <name type="scientific">Cronobacter malonaticus</name>
    <dbReference type="NCBI Taxonomy" id="413503"/>
    <lineage>
        <taxon>Bacteria</taxon>
        <taxon>Pseudomonadati</taxon>
        <taxon>Pseudomonadota</taxon>
        <taxon>Gammaproteobacteria</taxon>
        <taxon>Enterobacterales</taxon>
        <taxon>Enterobacteriaceae</taxon>
        <taxon>Cronobacter</taxon>
    </lineage>
</organism>